<evidence type="ECO:0000313" key="2">
    <source>
        <dbReference type="Proteomes" id="UP000051155"/>
    </source>
</evidence>
<dbReference type="GO" id="GO:0016787">
    <property type="term" value="F:hydrolase activity"/>
    <property type="evidence" value="ECO:0007669"/>
    <property type="project" value="UniProtKB-KW"/>
</dbReference>
<comment type="caution">
    <text evidence="1">The sequence shown here is derived from an EMBL/GenBank/DDBJ whole genome shotgun (WGS) entry which is preliminary data.</text>
</comment>
<accession>A0A0R1QD17</accession>
<dbReference type="AlphaFoldDB" id="A0A0R1QD17"/>
<dbReference type="SUPFAM" id="SSF56784">
    <property type="entry name" value="HAD-like"/>
    <property type="match status" value="1"/>
</dbReference>
<dbReference type="PANTHER" id="PTHR18901:SF38">
    <property type="entry name" value="PSEUDOURIDINE-5'-PHOSPHATASE"/>
    <property type="match status" value="1"/>
</dbReference>
<dbReference type="OrthoDB" id="9797743at2"/>
<name>A0A0R1QD17_9LACO</name>
<keyword evidence="2" id="KW-1185">Reference proteome</keyword>
<reference evidence="1 2" key="1">
    <citation type="journal article" date="2015" name="Genome Announc.">
        <title>Expanding the biotechnology potential of lactobacilli through comparative genomics of 213 strains and associated genera.</title>
        <authorList>
            <person name="Sun Z."/>
            <person name="Harris H.M."/>
            <person name="McCann A."/>
            <person name="Guo C."/>
            <person name="Argimon S."/>
            <person name="Zhang W."/>
            <person name="Yang X."/>
            <person name="Jeffery I.B."/>
            <person name="Cooney J.C."/>
            <person name="Kagawa T.F."/>
            <person name="Liu W."/>
            <person name="Song Y."/>
            <person name="Salvetti E."/>
            <person name="Wrobel A."/>
            <person name="Rasinkangas P."/>
            <person name="Parkhill J."/>
            <person name="Rea M.C."/>
            <person name="O'Sullivan O."/>
            <person name="Ritari J."/>
            <person name="Douillard F.P."/>
            <person name="Paul Ross R."/>
            <person name="Yang R."/>
            <person name="Briner A.E."/>
            <person name="Felis G.E."/>
            <person name="de Vos W.M."/>
            <person name="Barrangou R."/>
            <person name="Klaenhammer T.R."/>
            <person name="Caufield P.W."/>
            <person name="Cui Y."/>
            <person name="Zhang H."/>
            <person name="O'Toole P.W."/>
        </authorList>
    </citation>
    <scope>NUCLEOTIDE SEQUENCE [LARGE SCALE GENOMIC DNA]</scope>
    <source>
        <strain evidence="1 2">DSM 19971</strain>
    </source>
</reference>
<dbReference type="PATRIC" id="fig|1423812.3.peg.135"/>
<dbReference type="Gene3D" id="1.10.150.240">
    <property type="entry name" value="Putative phosphatase, domain 2"/>
    <property type="match status" value="1"/>
</dbReference>
<dbReference type="STRING" id="1423812.FD20_GL000133"/>
<protein>
    <submittedName>
        <fullName evidence="1">HAD superfamily hydrolase</fullName>
    </submittedName>
</protein>
<dbReference type="InterPro" id="IPR023198">
    <property type="entry name" value="PGP-like_dom2"/>
</dbReference>
<gene>
    <name evidence="1" type="ORF">FD20_GL000133</name>
</gene>
<organism evidence="1 2">
    <name type="scientific">Liquorilactobacillus uvarum DSM 19971</name>
    <dbReference type="NCBI Taxonomy" id="1423812"/>
    <lineage>
        <taxon>Bacteria</taxon>
        <taxon>Bacillati</taxon>
        <taxon>Bacillota</taxon>
        <taxon>Bacilli</taxon>
        <taxon>Lactobacillales</taxon>
        <taxon>Lactobacillaceae</taxon>
        <taxon>Liquorilactobacillus</taxon>
    </lineage>
</organism>
<dbReference type="CDD" id="cd07505">
    <property type="entry name" value="HAD_BPGM-like"/>
    <property type="match status" value="1"/>
</dbReference>
<dbReference type="InterPro" id="IPR041492">
    <property type="entry name" value="HAD_2"/>
</dbReference>
<dbReference type="Proteomes" id="UP000051155">
    <property type="component" value="Unassembled WGS sequence"/>
</dbReference>
<dbReference type="SFLD" id="SFLDG01129">
    <property type="entry name" value="C1.5:_HAD__Beta-PGM__Phosphata"/>
    <property type="match status" value="1"/>
</dbReference>
<dbReference type="InterPro" id="IPR036412">
    <property type="entry name" value="HAD-like_sf"/>
</dbReference>
<dbReference type="RefSeq" id="WP_057735572.1">
    <property type="nucleotide sequence ID" value="NZ_AZEG01000001.1"/>
</dbReference>
<dbReference type="NCBIfam" id="TIGR01509">
    <property type="entry name" value="HAD-SF-IA-v3"/>
    <property type="match status" value="1"/>
</dbReference>
<dbReference type="PANTHER" id="PTHR18901">
    <property type="entry name" value="2-DEOXYGLUCOSE-6-PHOSPHATE PHOSPHATASE 2"/>
    <property type="match status" value="1"/>
</dbReference>
<keyword evidence="1" id="KW-0378">Hydrolase</keyword>
<sequence>MNLDLVIFDMDGLVVDSEKIYFKANELAAEALKMPYSFEYYRQYIGAGTEEMLQKMSHDYGSKDLVDEFIKLSRENLYDLVEKNGLPLKKGFMELSTYLHDSHINKALASSNNKDAIDYFLKKAHLQTQFDFIVSTDDVAHAKPAPDIFNKAWSVADEPDKKKTLVLEDSINGINAAVNANIPAIMIPDLIEPPKQFRQKPLAILDDLGAVCSFIQ</sequence>
<dbReference type="Pfam" id="PF13419">
    <property type="entry name" value="HAD_2"/>
    <property type="match status" value="1"/>
</dbReference>
<dbReference type="InterPro" id="IPR006439">
    <property type="entry name" value="HAD-SF_hydro_IA"/>
</dbReference>
<evidence type="ECO:0000313" key="1">
    <source>
        <dbReference type="EMBL" id="KRL39091.1"/>
    </source>
</evidence>
<dbReference type="Gene3D" id="3.40.50.1000">
    <property type="entry name" value="HAD superfamily/HAD-like"/>
    <property type="match status" value="1"/>
</dbReference>
<dbReference type="SFLD" id="SFLDS00003">
    <property type="entry name" value="Haloacid_Dehalogenase"/>
    <property type="match status" value="1"/>
</dbReference>
<proteinExistence type="predicted"/>
<dbReference type="InterPro" id="IPR023214">
    <property type="entry name" value="HAD_sf"/>
</dbReference>
<dbReference type="EMBL" id="AZEG01000001">
    <property type="protein sequence ID" value="KRL39091.1"/>
    <property type="molecule type" value="Genomic_DNA"/>
</dbReference>